<keyword evidence="2" id="KW-1003">Cell membrane</keyword>
<feature type="transmembrane region" description="Helical" evidence="7">
    <location>
        <begin position="43"/>
        <end position="64"/>
    </location>
</feature>
<dbReference type="InterPro" id="IPR008984">
    <property type="entry name" value="SMAD_FHA_dom_sf"/>
</dbReference>
<gene>
    <name evidence="9" type="ORF">G127AT_04630</name>
</gene>
<sequence length="446" mass="45435">MSVTLEVDDEAVPGLGADGRPDPDYAARLGLVAAATGRRAGAFAIDAAIWAVLSIPSIIGYANLLPPVFALVLAGDPLPIGGLFVPLVLVIVGQSLTTVFGVVQLILHGRKGVTVGKASLGIRSVNVAGFGPAGFWRIVLRALVLWGGQTVLPIAGPAVLFASGLWDPEQRGRSWLDRIAKCWAVDARGGLDPFDTKAMRHARRGADAVPAAVVQTLPSLATGAGRAPFIPGARSASGVIAPFGGGQEWTPPPLPGFPAAAQAFPGETAIPVNTSSFPGGTLPFPAETGYAPAPVTAAVPVQPPAPAWPAAPPAPVPAPASAPVVPAVPAQPASARSFVLAFDDGSRIDADPGGLLGRSPSPRGGSAAAQLIPLRDETMQISKTHLEFGVDEEGFWVLDHASTNGSTVTIPGGRPVTLVAGERRGVEPGSTVELGGRSFTLQEVAR</sequence>
<proteinExistence type="predicted"/>
<dbReference type="CDD" id="cd00060">
    <property type="entry name" value="FHA"/>
    <property type="match status" value="1"/>
</dbReference>
<dbReference type="PANTHER" id="PTHR36115">
    <property type="entry name" value="PROLINE-RICH ANTIGEN HOMOLOG-RELATED"/>
    <property type="match status" value="1"/>
</dbReference>
<keyword evidence="10" id="KW-1185">Reference proteome</keyword>
<keyword evidence="5 7" id="KW-1133">Transmembrane helix</keyword>
<feature type="transmembrane region" description="Helical" evidence="7">
    <location>
        <begin position="145"/>
        <end position="166"/>
    </location>
</feature>
<dbReference type="EMBL" id="CP071696">
    <property type="protein sequence ID" value="QTX05507.1"/>
    <property type="molecule type" value="Genomic_DNA"/>
</dbReference>
<evidence type="ECO:0000256" key="1">
    <source>
        <dbReference type="ARBA" id="ARBA00004651"/>
    </source>
</evidence>
<evidence type="ECO:0000256" key="2">
    <source>
        <dbReference type="ARBA" id="ARBA00022475"/>
    </source>
</evidence>
<feature type="transmembrane region" description="Helical" evidence="7">
    <location>
        <begin position="84"/>
        <end position="108"/>
    </location>
</feature>
<keyword evidence="3" id="KW-0597">Phosphoprotein</keyword>
<evidence type="ECO:0000259" key="8">
    <source>
        <dbReference type="PROSITE" id="PS50006"/>
    </source>
</evidence>
<dbReference type="SUPFAM" id="SSF49879">
    <property type="entry name" value="SMAD/FHA domain"/>
    <property type="match status" value="1"/>
</dbReference>
<evidence type="ECO:0000313" key="10">
    <source>
        <dbReference type="Proteomes" id="UP000671914"/>
    </source>
</evidence>
<evidence type="ECO:0000256" key="6">
    <source>
        <dbReference type="ARBA" id="ARBA00023136"/>
    </source>
</evidence>
<organism evidence="9 10">
    <name type="scientific">Agromyces archimandritae</name>
    <dbReference type="NCBI Taxonomy" id="2781962"/>
    <lineage>
        <taxon>Bacteria</taxon>
        <taxon>Bacillati</taxon>
        <taxon>Actinomycetota</taxon>
        <taxon>Actinomycetes</taxon>
        <taxon>Micrococcales</taxon>
        <taxon>Microbacteriaceae</taxon>
        <taxon>Agromyces</taxon>
    </lineage>
</organism>
<keyword evidence="4 7" id="KW-0812">Transmembrane</keyword>
<dbReference type="Proteomes" id="UP000671914">
    <property type="component" value="Chromosome"/>
</dbReference>
<dbReference type="GO" id="GO:0005886">
    <property type="term" value="C:plasma membrane"/>
    <property type="evidence" value="ECO:0007669"/>
    <property type="project" value="UniProtKB-SubCell"/>
</dbReference>
<evidence type="ECO:0000256" key="3">
    <source>
        <dbReference type="ARBA" id="ARBA00022553"/>
    </source>
</evidence>
<reference evidence="9" key="1">
    <citation type="submission" date="2021-03" db="EMBL/GenBank/DDBJ databases">
        <title>Agromyces archimandritus sp. nov., isolated from the cockroach Archimandrita tessellata.</title>
        <authorList>
            <person name="Guzman J."/>
            <person name="Ortuzar M."/>
            <person name="Poehlein A."/>
            <person name="Daniel R."/>
            <person name="Trujillo M."/>
            <person name="Vilcinskas A."/>
        </authorList>
    </citation>
    <scope>NUCLEOTIDE SEQUENCE</scope>
    <source>
        <strain evidence="9">G127AT</strain>
    </source>
</reference>
<evidence type="ECO:0000256" key="4">
    <source>
        <dbReference type="ARBA" id="ARBA00022692"/>
    </source>
</evidence>
<dbReference type="Gene3D" id="2.60.200.20">
    <property type="match status" value="1"/>
</dbReference>
<dbReference type="InterPro" id="IPR051791">
    <property type="entry name" value="Pra-immunoreactive"/>
</dbReference>
<keyword evidence="6 7" id="KW-0472">Membrane</keyword>
<name>A0A975FPM7_9MICO</name>
<dbReference type="RefSeq" id="WP_210900478.1">
    <property type="nucleotide sequence ID" value="NZ_CP071696.1"/>
</dbReference>
<dbReference type="Pfam" id="PF06271">
    <property type="entry name" value="RDD"/>
    <property type="match status" value="1"/>
</dbReference>
<accession>A0A975FPM7</accession>
<dbReference type="PANTHER" id="PTHR36115:SF6">
    <property type="entry name" value="PROLINE-RICH ANTIGEN HOMOLOG"/>
    <property type="match status" value="1"/>
</dbReference>
<evidence type="ECO:0000256" key="5">
    <source>
        <dbReference type="ARBA" id="ARBA00022989"/>
    </source>
</evidence>
<dbReference type="InterPro" id="IPR010432">
    <property type="entry name" value="RDD"/>
</dbReference>
<dbReference type="InterPro" id="IPR000253">
    <property type="entry name" value="FHA_dom"/>
</dbReference>
<dbReference type="KEGG" id="aarc:G127AT_04630"/>
<evidence type="ECO:0000313" key="9">
    <source>
        <dbReference type="EMBL" id="QTX05507.1"/>
    </source>
</evidence>
<evidence type="ECO:0000256" key="7">
    <source>
        <dbReference type="SAM" id="Phobius"/>
    </source>
</evidence>
<comment type="subcellular location">
    <subcellularLocation>
        <location evidence="1">Cell membrane</location>
        <topology evidence="1">Multi-pass membrane protein</topology>
    </subcellularLocation>
</comment>
<dbReference type="AlphaFoldDB" id="A0A975FPM7"/>
<dbReference type="PROSITE" id="PS50006">
    <property type="entry name" value="FHA_DOMAIN"/>
    <property type="match status" value="1"/>
</dbReference>
<feature type="domain" description="FHA" evidence="8">
    <location>
        <begin position="354"/>
        <end position="409"/>
    </location>
</feature>
<protein>
    <submittedName>
        <fullName evidence="9">RDD family protein</fullName>
    </submittedName>
</protein>